<comment type="catalytic activity">
    <reaction evidence="16">
        <text>an archaeal dolichyl phosphooligosaccharide + [protein]-L-asparagine = an archaeal dolichyl phosphate + a glycoprotein with the oligosaccharide chain attached by N-beta-D-glycosyl linkage to a protein L-asparagine.</text>
        <dbReference type="EC" id="2.4.99.21"/>
    </reaction>
</comment>
<dbReference type="InterPro" id="IPR041154">
    <property type="entry name" value="AglB_P1"/>
</dbReference>
<evidence type="ECO:0000256" key="3">
    <source>
        <dbReference type="ARBA" id="ARBA00004651"/>
    </source>
</evidence>
<dbReference type="Pfam" id="PF18079">
    <property type="entry name" value="AglB_L1"/>
    <property type="match status" value="1"/>
</dbReference>
<keyword evidence="10" id="KW-0479">Metal-binding</keyword>
<comment type="similarity">
    <text evidence="5">Belongs to the STT3 family.</text>
</comment>
<evidence type="ECO:0000256" key="7">
    <source>
        <dbReference type="ARBA" id="ARBA00022676"/>
    </source>
</evidence>
<feature type="domain" description="Oligosaccharyl transferase STT3 N-terminal" evidence="18">
    <location>
        <begin position="29"/>
        <end position="450"/>
    </location>
</feature>
<evidence type="ECO:0000256" key="15">
    <source>
        <dbReference type="ARBA" id="ARBA00030679"/>
    </source>
</evidence>
<name>A0A7G9Z2K6_9EURY</name>
<dbReference type="GO" id="GO:0004576">
    <property type="term" value="F:oligosaccharyl transferase activity"/>
    <property type="evidence" value="ECO:0007669"/>
    <property type="project" value="InterPro"/>
</dbReference>
<evidence type="ECO:0000256" key="13">
    <source>
        <dbReference type="ARBA" id="ARBA00023136"/>
    </source>
</evidence>
<feature type="transmembrane region" description="Helical" evidence="17">
    <location>
        <begin position="267"/>
        <end position="285"/>
    </location>
</feature>
<keyword evidence="13 17" id="KW-0472">Membrane</keyword>
<reference evidence="21" key="1">
    <citation type="submission" date="2020-06" db="EMBL/GenBank/DDBJ databases">
        <title>Unique genomic features of the anaerobic methanotrophic archaea.</title>
        <authorList>
            <person name="Chadwick G.L."/>
            <person name="Skennerton C.T."/>
            <person name="Laso-Perez R."/>
            <person name="Leu A.O."/>
            <person name="Speth D.R."/>
            <person name="Yu H."/>
            <person name="Morgan-Lang C."/>
            <person name="Hatzenpichler R."/>
            <person name="Goudeau D."/>
            <person name="Malmstrom R."/>
            <person name="Brazelton W.J."/>
            <person name="Woyke T."/>
            <person name="Hallam S.J."/>
            <person name="Tyson G.W."/>
            <person name="Wegener G."/>
            <person name="Boetius A."/>
            <person name="Orphan V."/>
        </authorList>
    </citation>
    <scope>NUCLEOTIDE SEQUENCE</scope>
</reference>
<keyword evidence="7 21" id="KW-0328">Glycosyltransferase</keyword>
<keyword evidence="11" id="KW-0460">Magnesium</keyword>
<organism evidence="21">
    <name type="scientific">Candidatus Methanophaga sp. ANME-1 ERB7</name>
    <dbReference type="NCBI Taxonomy" id="2759913"/>
    <lineage>
        <taxon>Archaea</taxon>
        <taxon>Methanobacteriati</taxon>
        <taxon>Methanobacteriota</taxon>
        <taxon>Stenosarchaea group</taxon>
        <taxon>Methanomicrobia</taxon>
        <taxon>Candidatus Methanophagales</taxon>
        <taxon>Candidatus Methanophagaceae</taxon>
        <taxon>Candidatus Methanophaga</taxon>
    </lineage>
</organism>
<evidence type="ECO:0000256" key="1">
    <source>
        <dbReference type="ARBA" id="ARBA00001936"/>
    </source>
</evidence>
<protein>
    <recommendedName>
        <fullName evidence="6">dolichyl-phosphooligosaccharide-protein glycotransferase</fullName>
        <ecNumber evidence="6">2.4.99.21</ecNumber>
    </recommendedName>
    <alternativeName>
        <fullName evidence="15">Oligosaccharyl transferase</fullName>
    </alternativeName>
</protein>
<feature type="transmembrane region" description="Helical" evidence="17">
    <location>
        <begin position="415"/>
        <end position="432"/>
    </location>
</feature>
<feature type="transmembrane region" description="Helical" evidence="17">
    <location>
        <begin position="222"/>
        <end position="255"/>
    </location>
</feature>
<dbReference type="InterPro" id="IPR026410">
    <property type="entry name" value="OlisacTrfase_arch"/>
</dbReference>
<evidence type="ECO:0000256" key="8">
    <source>
        <dbReference type="ARBA" id="ARBA00022679"/>
    </source>
</evidence>
<evidence type="ECO:0000256" key="10">
    <source>
        <dbReference type="ARBA" id="ARBA00022723"/>
    </source>
</evidence>
<accession>A0A7G9Z2K6</accession>
<dbReference type="NCBIfam" id="TIGR04154">
    <property type="entry name" value="archaeo_STT3"/>
    <property type="match status" value="1"/>
</dbReference>
<evidence type="ECO:0000256" key="6">
    <source>
        <dbReference type="ARBA" id="ARBA00012602"/>
    </source>
</evidence>
<evidence type="ECO:0000256" key="14">
    <source>
        <dbReference type="ARBA" id="ARBA00023211"/>
    </source>
</evidence>
<keyword evidence="8 21" id="KW-0808">Transferase</keyword>
<dbReference type="InterPro" id="IPR003674">
    <property type="entry name" value="Oligo_trans_STT3"/>
</dbReference>
<dbReference type="PANTHER" id="PTHR13872">
    <property type="entry name" value="DOLICHYL-DIPHOSPHOOLIGOSACCHARIDE--PROTEIN GLYCOSYLTRANSFERASE SUBUNIT"/>
    <property type="match status" value="1"/>
</dbReference>
<dbReference type="InterPro" id="IPR048307">
    <property type="entry name" value="STT3_N"/>
</dbReference>
<feature type="transmembrane region" description="Helical" evidence="17">
    <location>
        <begin position="20"/>
        <end position="39"/>
    </location>
</feature>
<evidence type="ECO:0000256" key="12">
    <source>
        <dbReference type="ARBA" id="ARBA00022989"/>
    </source>
</evidence>
<feature type="domain" description="Archaeal glycosylation protein B peripheral" evidence="19">
    <location>
        <begin position="823"/>
        <end position="920"/>
    </location>
</feature>
<proteinExistence type="inferred from homology"/>
<feature type="transmembrane region" description="Helical" evidence="17">
    <location>
        <begin position="150"/>
        <end position="169"/>
    </location>
</feature>
<feature type="transmembrane region" description="Helical" evidence="17">
    <location>
        <begin position="384"/>
        <end position="403"/>
    </location>
</feature>
<gene>
    <name evidence="21" type="primary">aglB3</name>
    <name evidence="21" type="ORF">ILIMKHIM_00019</name>
</gene>
<dbReference type="EC" id="2.4.99.21" evidence="6"/>
<evidence type="ECO:0000259" key="19">
    <source>
        <dbReference type="Pfam" id="PF18079"/>
    </source>
</evidence>
<evidence type="ECO:0000256" key="16">
    <source>
        <dbReference type="ARBA" id="ARBA00034066"/>
    </source>
</evidence>
<comment type="cofactor">
    <cofactor evidence="2">
        <name>Mg(2+)</name>
        <dbReference type="ChEBI" id="CHEBI:18420"/>
    </cofactor>
</comment>
<evidence type="ECO:0000256" key="11">
    <source>
        <dbReference type="ARBA" id="ARBA00022842"/>
    </source>
</evidence>
<dbReference type="Gene3D" id="2.60.40.3390">
    <property type="match status" value="1"/>
</dbReference>
<dbReference type="Pfam" id="PF22627">
    <property type="entry name" value="AglB_core-like"/>
    <property type="match status" value="1"/>
</dbReference>
<comment type="cofactor">
    <cofactor evidence="1">
        <name>Mn(2+)</name>
        <dbReference type="ChEBI" id="CHEBI:29035"/>
    </cofactor>
</comment>
<feature type="transmembrane region" description="Helical" evidence="17">
    <location>
        <begin position="125"/>
        <end position="144"/>
    </location>
</feature>
<evidence type="ECO:0000256" key="17">
    <source>
        <dbReference type="SAM" id="Phobius"/>
    </source>
</evidence>
<evidence type="ECO:0000313" key="21">
    <source>
        <dbReference type="EMBL" id="QNO54490.1"/>
    </source>
</evidence>
<dbReference type="Pfam" id="PF02516">
    <property type="entry name" value="STT3"/>
    <property type="match status" value="1"/>
</dbReference>
<dbReference type="GO" id="GO:0005886">
    <property type="term" value="C:plasma membrane"/>
    <property type="evidence" value="ECO:0007669"/>
    <property type="project" value="UniProtKB-SubCell"/>
</dbReference>
<feature type="transmembrane region" description="Helical" evidence="17">
    <location>
        <begin position="297"/>
        <end position="315"/>
    </location>
</feature>
<dbReference type="EMBL" id="MT631582">
    <property type="protein sequence ID" value="QNO54490.1"/>
    <property type="molecule type" value="Genomic_DNA"/>
</dbReference>
<feature type="transmembrane region" description="Helical" evidence="17">
    <location>
        <begin position="438"/>
        <end position="454"/>
    </location>
</feature>
<keyword evidence="9 17" id="KW-0812">Transmembrane</keyword>
<evidence type="ECO:0000259" key="18">
    <source>
        <dbReference type="Pfam" id="PF02516"/>
    </source>
</evidence>
<dbReference type="AlphaFoldDB" id="A0A7G9Z2K6"/>
<dbReference type="GO" id="GO:0046872">
    <property type="term" value="F:metal ion binding"/>
    <property type="evidence" value="ECO:0007669"/>
    <property type="project" value="UniProtKB-KW"/>
</dbReference>
<evidence type="ECO:0000256" key="2">
    <source>
        <dbReference type="ARBA" id="ARBA00001946"/>
    </source>
</evidence>
<evidence type="ECO:0000256" key="9">
    <source>
        <dbReference type="ARBA" id="ARBA00022692"/>
    </source>
</evidence>
<dbReference type="InterPro" id="IPR054479">
    <property type="entry name" value="AglB-like_core"/>
</dbReference>
<evidence type="ECO:0000256" key="5">
    <source>
        <dbReference type="ARBA" id="ARBA00010810"/>
    </source>
</evidence>
<dbReference type="UniPathway" id="UPA00378"/>
<sequence>MMKRNNISIGMKNLEKASLLCGITLTFLFFLSLYIRVAIPYNIVFTDSFVKFGGYDPWYNMRLVENTLHHFPHRIYFDPFTAYPHGTDNPFGTLLFDQSLAFIIWVIGLGAPLSTLGQHGIEVIGAWYPAILGALVVFPVYFIGKELYNRGAGLLSAALIAILPGQFLIRTLLGFTDHHAMEILFSTIAMLFLILAVKSAREKEITFYSYLRRDWSALKRPILYSSLAGIFLGSYFLVWLGGPLFILILILYVLVQHVVDHLRGKEVDYICIVCMPVFIIPLAMISPMLSFGFLSEFHVYSLFLCIFVLLVLTALSLAMRRAKIKPYLYPIAILAIGAIFFFALSFFKPSLYTTLTGPLSIYVFDPPKFSLIVSEVQPMDWNDIWNWFITTFFFAFAALAWIGYNIWRRWRAEEILLIVWSVAILFACLGQSRFAAYYAVNVAILCGFLSWKLIEFVSLRGEGKEEGERGIKIEKAGEEIEEKGGRRGKAKKKHKEEAKEAQGINAKKYLRATVVFTFIAIGIVLFYPLLFFTPDYGKAGGAISAAKYLGGPGHDWYDSLSWMRENTPDPGVDYYALYPRERGDYSYPESAYSVMSWWDYGHWITRIAHRIPVANPFQAGIGGPFQWDSPGACVFFIAKEESEANKVLDALDVRYVISDFKMADAMNSYHNTYRSMTVLANDTAEHYGKRQTEGETIFVIGEKYFNTMETRLHMFDGCEVQYKGGYLGQSSILLVEPFHTKPLRHYRLVHESPKYMSPHALLNAGTGDMLGWECDGRNYTGAKELAPKLRHGVRDPENPILIRWAPPFLLPVSFVKVFEYVKGARIEGRASNGSVVEIATNVTTNQGREFRYSQRAISNGSYAFIVPYSTEGPIEGGTKFDVFAAPYKIRAGHLENETIVLDIEKEVEVNEEEVMEGKTVKVDLKAI</sequence>
<feature type="transmembrane region" description="Helical" evidence="17">
    <location>
        <begin position="327"/>
        <end position="347"/>
    </location>
</feature>
<comment type="pathway">
    <text evidence="4">Protein modification; protein glycosylation.</text>
</comment>
<feature type="transmembrane region" description="Helical" evidence="17">
    <location>
        <begin position="94"/>
        <end position="113"/>
    </location>
</feature>
<dbReference type="PANTHER" id="PTHR13872:SF1">
    <property type="entry name" value="DOLICHYL-DIPHOSPHOOLIGOSACCHARIDE--PROTEIN GLYCOSYLTRANSFERASE SUBUNIT STT3B"/>
    <property type="match status" value="1"/>
</dbReference>
<keyword evidence="14" id="KW-0464">Manganese</keyword>
<feature type="transmembrane region" description="Helical" evidence="17">
    <location>
        <begin position="181"/>
        <end position="200"/>
    </location>
</feature>
<feature type="domain" description="AglB-like core" evidence="20">
    <location>
        <begin position="555"/>
        <end position="663"/>
    </location>
</feature>
<keyword evidence="12 17" id="KW-1133">Transmembrane helix</keyword>
<feature type="transmembrane region" description="Helical" evidence="17">
    <location>
        <begin position="509"/>
        <end position="530"/>
    </location>
</feature>
<evidence type="ECO:0000256" key="4">
    <source>
        <dbReference type="ARBA" id="ARBA00004922"/>
    </source>
</evidence>
<comment type="subcellular location">
    <subcellularLocation>
        <location evidence="3">Cell membrane</location>
        <topology evidence="3">Multi-pass membrane protein</topology>
    </subcellularLocation>
</comment>
<dbReference type="Gene3D" id="3.40.50.12610">
    <property type="match status" value="1"/>
</dbReference>
<evidence type="ECO:0000259" key="20">
    <source>
        <dbReference type="Pfam" id="PF22627"/>
    </source>
</evidence>